<dbReference type="AlphaFoldDB" id="A0A5C7DNU7"/>
<reference evidence="2 3" key="1">
    <citation type="submission" date="2019-07" db="EMBL/GenBank/DDBJ databases">
        <title>Rapid identification of Enteric Bacteria from Whole Genome Sequences (WGS) using Average Nucleotide Identity (ANI).</title>
        <authorList>
            <person name="Lane C."/>
        </authorList>
    </citation>
    <scope>NUCLEOTIDE SEQUENCE [LARGE SCALE GENOMIC DNA]</scope>
    <source>
        <strain evidence="2 3">2016D-0250</strain>
    </source>
</reference>
<accession>A0A5C7DNU7</accession>
<dbReference type="Proteomes" id="UP000321310">
    <property type="component" value="Unassembled WGS sequence"/>
</dbReference>
<dbReference type="RefSeq" id="WP_147575722.1">
    <property type="nucleotide sequence ID" value="NZ_VOWB01000048.1"/>
</dbReference>
<comment type="caution">
    <text evidence="2">The sequence shown here is derived from an EMBL/GenBank/DDBJ whole genome shotgun (WGS) entry which is preliminary data.</text>
</comment>
<evidence type="ECO:0000313" key="2">
    <source>
        <dbReference type="EMBL" id="TXE81326.1"/>
    </source>
</evidence>
<dbReference type="Gene3D" id="2.160.10.10">
    <property type="entry name" value="Hexapeptide repeat proteins"/>
    <property type="match status" value="1"/>
</dbReference>
<dbReference type="PANTHER" id="PTHR43300">
    <property type="entry name" value="ACETYLTRANSFERASE"/>
    <property type="match status" value="1"/>
</dbReference>
<evidence type="ECO:0000313" key="3">
    <source>
        <dbReference type="Proteomes" id="UP000321310"/>
    </source>
</evidence>
<comment type="similarity">
    <text evidence="1">Belongs to the transferase hexapeptide repeat family.</text>
</comment>
<dbReference type="InterPro" id="IPR050179">
    <property type="entry name" value="Trans_hexapeptide_repeat"/>
</dbReference>
<sequence>MSFVSKQAKIKKGAIICPFVTITSNCTIGVNFQANIYSYVAHDCIIGDNVTFAPAVKCNGNVIIGNNVYIGTGAIIHQGRTKPLIIEDNSIIAAGAVVNKNVKTGQTVFGNPAIELTKENFKKRLKL</sequence>
<proteinExistence type="inferred from homology"/>
<dbReference type="PANTHER" id="PTHR43300:SF7">
    <property type="entry name" value="UDP-N-ACETYLBACILLOSAMINE N-ACETYLTRANSFERASE"/>
    <property type="match status" value="1"/>
</dbReference>
<dbReference type="GO" id="GO:0016740">
    <property type="term" value="F:transferase activity"/>
    <property type="evidence" value="ECO:0007669"/>
    <property type="project" value="UniProtKB-KW"/>
</dbReference>
<dbReference type="EMBL" id="VOWB01000048">
    <property type="protein sequence ID" value="TXE81326.1"/>
    <property type="molecule type" value="Genomic_DNA"/>
</dbReference>
<gene>
    <name evidence="2" type="ORF">FPD46_05740</name>
</gene>
<protein>
    <submittedName>
        <fullName evidence="2">Acetyltransferase</fullName>
    </submittedName>
</protein>
<keyword evidence="2" id="KW-0808">Transferase</keyword>
<evidence type="ECO:0000256" key="1">
    <source>
        <dbReference type="ARBA" id="ARBA00007274"/>
    </source>
</evidence>
<dbReference type="SUPFAM" id="SSF51161">
    <property type="entry name" value="Trimeric LpxA-like enzymes"/>
    <property type="match status" value="1"/>
</dbReference>
<organism evidence="2 3">
    <name type="scientific">Campylobacter peloridis</name>
    <dbReference type="NCBI Taxonomy" id="488546"/>
    <lineage>
        <taxon>Bacteria</taxon>
        <taxon>Pseudomonadati</taxon>
        <taxon>Campylobacterota</taxon>
        <taxon>Epsilonproteobacteria</taxon>
        <taxon>Campylobacterales</taxon>
        <taxon>Campylobacteraceae</taxon>
        <taxon>Campylobacter</taxon>
    </lineage>
</organism>
<name>A0A5C7DNU7_9BACT</name>
<dbReference type="InterPro" id="IPR011004">
    <property type="entry name" value="Trimer_LpxA-like_sf"/>
</dbReference>